<dbReference type="Pfam" id="PF03861">
    <property type="entry name" value="ANTAR"/>
    <property type="match status" value="1"/>
</dbReference>
<proteinExistence type="predicted"/>
<dbReference type="SMART" id="SM01012">
    <property type="entry name" value="ANTAR"/>
    <property type="match status" value="1"/>
</dbReference>
<dbReference type="SUPFAM" id="SSF52172">
    <property type="entry name" value="CheY-like"/>
    <property type="match status" value="1"/>
</dbReference>
<dbReference type="EMBL" id="DVNK01000055">
    <property type="protein sequence ID" value="HIU47439.1"/>
    <property type="molecule type" value="Genomic_DNA"/>
</dbReference>
<evidence type="ECO:0000313" key="2">
    <source>
        <dbReference type="EMBL" id="HIU47439.1"/>
    </source>
</evidence>
<organism evidence="2 3">
    <name type="scientific">Candidatus Fimadaptatus faecigallinarum</name>
    <dbReference type="NCBI Taxonomy" id="2840814"/>
    <lineage>
        <taxon>Bacteria</taxon>
        <taxon>Bacillati</taxon>
        <taxon>Bacillota</taxon>
        <taxon>Clostridia</taxon>
        <taxon>Eubacteriales</taxon>
        <taxon>Candidatus Fimadaptatus</taxon>
    </lineage>
</organism>
<dbReference type="InterPro" id="IPR036388">
    <property type="entry name" value="WH-like_DNA-bd_sf"/>
</dbReference>
<comment type="caution">
    <text evidence="2">The sequence shown here is derived from an EMBL/GenBank/DDBJ whole genome shotgun (WGS) entry which is preliminary data.</text>
</comment>
<gene>
    <name evidence="2" type="ORF">IAC59_09330</name>
</gene>
<evidence type="ECO:0000259" key="1">
    <source>
        <dbReference type="PROSITE" id="PS50921"/>
    </source>
</evidence>
<feature type="domain" description="ANTAR" evidence="1">
    <location>
        <begin position="108"/>
        <end position="169"/>
    </location>
</feature>
<reference evidence="2" key="1">
    <citation type="submission" date="2020-10" db="EMBL/GenBank/DDBJ databases">
        <authorList>
            <person name="Gilroy R."/>
        </authorList>
    </citation>
    <scope>NUCLEOTIDE SEQUENCE</scope>
    <source>
        <strain evidence="2">ChiSxjej2B14-8506</strain>
    </source>
</reference>
<dbReference type="InterPro" id="IPR005561">
    <property type="entry name" value="ANTAR"/>
</dbReference>
<reference evidence="2" key="2">
    <citation type="journal article" date="2021" name="PeerJ">
        <title>Extensive microbial diversity within the chicken gut microbiome revealed by metagenomics and culture.</title>
        <authorList>
            <person name="Gilroy R."/>
            <person name="Ravi A."/>
            <person name="Getino M."/>
            <person name="Pursley I."/>
            <person name="Horton D.L."/>
            <person name="Alikhan N.F."/>
            <person name="Baker D."/>
            <person name="Gharbi K."/>
            <person name="Hall N."/>
            <person name="Watson M."/>
            <person name="Adriaenssens E.M."/>
            <person name="Foster-Nyarko E."/>
            <person name="Jarju S."/>
            <person name="Secka A."/>
            <person name="Antonio M."/>
            <person name="Oren A."/>
            <person name="Chaudhuri R.R."/>
            <person name="La Ragione R."/>
            <person name="Hildebrand F."/>
            <person name="Pallen M.J."/>
        </authorList>
    </citation>
    <scope>NUCLEOTIDE SEQUENCE</scope>
    <source>
        <strain evidence="2">ChiSxjej2B14-8506</strain>
    </source>
</reference>
<dbReference type="AlphaFoldDB" id="A0A9D1LT09"/>
<dbReference type="GO" id="GO:0003723">
    <property type="term" value="F:RNA binding"/>
    <property type="evidence" value="ECO:0007669"/>
    <property type="project" value="InterPro"/>
</dbReference>
<dbReference type="PROSITE" id="PS50921">
    <property type="entry name" value="ANTAR"/>
    <property type="match status" value="1"/>
</dbReference>
<dbReference type="Gene3D" id="1.10.10.10">
    <property type="entry name" value="Winged helix-like DNA-binding domain superfamily/Winged helix DNA-binding domain"/>
    <property type="match status" value="1"/>
</dbReference>
<dbReference type="InterPro" id="IPR011006">
    <property type="entry name" value="CheY-like_superfamily"/>
</dbReference>
<protein>
    <submittedName>
        <fullName evidence="2">ANTAR domain-containing protein</fullName>
    </submittedName>
</protein>
<accession>A0A9D1LT09</accession>
<sequence>MNIILAFTTTEQCKLYAGVLEGAGYQVFRCCTSAGEVKRALSACYDGLVICASRLPDSTVDALAWDLGKRALMLVIGRAENLALCEHPDIFRLKTPFGRAELISAVNMLAQLHRMRLPRRSAGEDQVILRAKRYLMETQTLTEPEAHRRLQQRAMRSGQKLAECAAQLLEGK</sequence>
<dbReference type="Proteomes" id="UP000824123">
    <property type="component" value="Unassembled WGS sequence"/>
</dbReference>
<name>A0A9D1LT09_9FIRM</name>
<evidence type="ECO:0000313" key="3">
    <source>
        <dbReference type="Proteomes" id="UP000824123"/>
    </source>
</evidence>